<reference evidence="2" key="1">
    <citation type="journal article" date="2019" name="Int. J. Syst. Evol. Microbiol.">
        <title>The Global Catalogue of Microorganisms (GCM) 10K type strain sequencing project: providing services to taxonomists for standard genome sequencing and annotation.</title>
        <authorList>
            <consortium name="The Broad Institute Genomics Platform"/>
            <consortium name="The Broad Institute Genome Sequencing Center for Infectious Disease"/>
            <person name="Wu L."/>
            <person name="Ma J."/>
        </authorList>
    </citation>
    <scope>NUCLEOTIDE SEQUENCE [LARGE SCALE GENOMIC DNA]</scope>
    <source>
        <strain evidence="2">TBRC 7912</strain>
    </source>
</reference>
<dbReference type="Proteomes" id="UP001595698">
    <property type="component" value="Unassembled WGS sequence"/>
</dbReference>
<keyword evidence="2" id="KW-1185">Reference proteome</keyword>
<protein>
    <recommendedName>
        <fullName evidence="3">AAA+ ATPase domain-containing protein</fullName>
    </recommendedName>
</protein>
<evidence type="ECO:0000313" key="1">
    <source>
        <dbReference type="EMBL" id="MFC3980590.1"/>
    </source>
</evidence>
<gene>
    <name evidence="1" type="ORF">ACFOYY_10690</name>
</gene>
<organism evidence="1 2">
    <name type="scientific">Streptosporangium jomthongense</name>
    <dbReference type="NCBI Taxonomy" id="1193683"/>
    <lineage>
        <taxon>Bacteria</taxon>
        <taxon>Bacillati</taxon>
        <taxon>Actinomycetota</taxon>
        <taxon>Actinomycetes</taxon>
        <taxon>Streptosporangiales</taxon>
        <taxon>Streptosporangiaceae</taxon>
        <taxon>Streptosporangium</taxon>
    </lineage>
</organism>
<evidence type="ECO:0000313" key="2">
    <source>
        <dbReference type="Proteomes" id="UP001595698"/>
    </source>
</evidence>
<proteinExistence type="predicted"/>
<sequence>MTVLPNEYDAGKLALDQLIQWVDDNVTDASRNEASTRLHLIDRLIFDVLQWPRSAVHPEEPAGTGRIDYALGEPAPRMLIEAKREGVYFDLPAGAEAGVHTLGSLTAGDAGRALRDAVNQVIQYAATNGVGLAGVCNGHQLVLFMAVRTDGVAPLRGRALVFPSLIDMRNSFRDLWDHASPAGVDARTLYRSLKATFTPPPEPLSTHLANYPGLKRRNDLQANLDILGELFLEDVTRLEELRVDFLQDCYASSGALSQYAEISRKILQTRYALLKEEDGPEATPVEGKKGVTPHLTQDMLAAAASRRPIVLLGDVGSGKTTFIQRLVNVDAREIFDDAFSIYIDFGASTTLGALNRFVIDEAVRQLQTRYDLDIEEASFVEDVYRRELERFDKGLLGKLRDIDPVAYERGRINHLQRLVEDRANHLSESLERLRTSWRKQIVVFLDNIDQRSSEDQEQVFLIANELAQSWPATVFVTLRPETFYRSSRTGTLSGYHARVFTISPPRADIMLQRRVDFALKNLRETGRLGSYPVSVSVDSESLVDFLEVLSENFRSNAKLLALIDNIAGGNMRLALKFVTDFLGSGHVDTAKILQRYRESGSYVIAVHEFLRALLYGDNNYYDPEASPVANLFRIGQPDGREHFLLPLLLSFAQTVGEQSGEEGYVSADDLYAFTQRLGFGADQTAGALEYAIRKRLLDGAPRYSGERRHLHYRITTVGSYTTRVLLEYFAYADAVVIDTPIVDSGYRRLIEDVHPLADRVARAEYFRNYLNKQWSNVKEEGLPWEWPDTSERLSKDIHRVGYHADPDTWRWPGR</sequence>
<dbReference type="Gene3D" id="3.40.50.300">
    <property type="entry name" value="P-loop containing nucleotide triphosphate hydrolases"/>
    <property type="match status" value="1"/>
</dbReference>
<dbReference type="EMBL" id="JBHSBC010000009">
    <property type="protein sequence ID" value="MFC3980590.1"/>
    <property type="molecule type" value="Genomic_DNA"/>
</dbReference>
<dbReference type="InterPro" id="IPR027417">
    <property type="entry name" value="P-loop_NTPase"/>
</dbReference>
<dbReference type="SUPFAM" id="SSF52540">
    <property type="entry name" value="P-loop containing nucleoside triphosphate hydrolases"/>
    <property type="match status" value="1"/>
</dbReference>
<accession>A0ABV8EZG1</accession>
<dbReference type="RefSeq" id="WP_386189614.1">
    <property type="nucleotide sequence ID" value="NZ_JBHSBC010000009.1"/>
</dbReference>
<comment type="caution">
    <text evidence="1">The sequence shown here is derived from an EMBL/GenBank/DDBJ whole genome shotgun (WGS) entry which is preliminary data.</text>
</comment>
<name>A0ABV8EZG1_9ACTN</name>
<evidence type="ECO:0008006" key="3">
    <source>
        <dbReference type="Google" id="ProtNLM"/>
    </source>
</evidence>